<dbReference type="RefSeq" id="WP_343896346.1">
    <property type="nucleotide sequence ID" value="NZ_BAAAFZ010000050.1"/>
</dbReference>
<feature type="transmembrane region" description="Helical" evidence="5">
    <location>
        <begin position="181"/>
        <end position="201"/>
    </location>
</feature>
<gene>
    <name evidence="6" type="ORF">GCM10009416_31780</name>
</gene>
<accession>A0ABN1FHL8</accession>
<dbReference type="EMBL" id="BAAAFZ010000050">
    <property type="protein sequence ID" value="GAA0590988.1"/>
    <property type="molecule type" value="Genomic_DNA"/>
</dbReference>
<feature type="transmembrane region" description="Helical" evidence="5">
    <location>
        <begin position="21"/>
        <end position="43"/>
    </location>
</feature>
<proteinExistence type="predicted"/>
<evidence type="ECO:0000313" key="7">
    <source>
        <dbReference type="Proteomes" id="UP001501588"/>
    </source>
</evidence>
<evidence type="ECO:0000256" key="3">
    <source>
        <dbReference type="ARBA" id="ARBA00022989"/>
    </source>
</evidence>
<evidence type="ECO:0000256" key="5">
    <source>
        <dbReference type="SAM" id="Phobius"/>
    </source>
</evidence>
<comment type="caution">
    <text evidence="6">The sequence shown here is derived from an EMBL/GenBank/DDBJ whole genome shotgun (WGS) entry which is preliminary data.</text>
</comment>
<evidence type="ECO:0000313" key="6">
    <source>
        <dbReference type="EMBL" id="GAA0590988.1"/>
    </source>
</evidence>
<dbReference type="Pfam" id="PF07264">
    <property type="entry name" value="EI24"/>
    <property type="match status" value="1"/>
</dbReference>
<evidence type="ECO:0000256" key="2">
    <source>
        <dbReference type="ARBA" id="ARBA00022692"/>
    </source>
</evidence>
<organism evidence="6 7">
    <name type="scientific">Craurococcus roseus</name>
    <dbReference type="NCBI Taxonomy" id="77585"/>
    <lineage>
        <taxon>Bacteria</taxon>
        <taxon>Pseudomonadati</taxon>
        <taxon>Pseudomonadota</taxon>
        <taxon>Alphaproteobacteria</taxon>
        <taxon>Acetobacterales</taxon>
        <taxon>Acetobacteraceae</taxon>
        <taxon>Craurococcus</taxon>
    </lineage>
</organism>
<feature type="transmembrane region" description="Helical" evidence="5">
    <location>
        <begin position="142"/>
        <end position="161"/>
    </location>
</feature>
<sequence length="226" mass="23367">MIAPLVLALRQIGDRAFLGSLLKGLGSALLVFVGLVAIAAWGAEALAGGSGWLAGAAAALGGLLALGLGIWLFVPVMLAVVGLFLDPVAEAVERRFYPGLPPARGTGLAAQVRFNLWFSLRLVVLSLAALPFAFAVPPVGTALLWMVSAYGLGHGLFEGVAQRRMSVEEARASRRQREARVLGIGAILAAIALIPGVNLLVPVLGTAAMTHVLHRNGAVISNGNRT</sequence>
<reference evidence="6 7" key="1">
    <citation type="journal article" date="2019" name="Int. J. Syst. Evol. Microbiol.">
        <title>The Global Catalogue of Microorganisms (GCM) 10K type strain sequencing project: providing services to taxonomists for standard genome sequencing and annotation.</title>
        <authorList>
            <consortium name="The Broad Institute Genomics Platform"/>
            <consortium name="The Broad Institute Genome Sequencing Center for Infectious Disease"/>
            <person name="Wu L."/>
            <person name="Ma J."/>
        </authorList>
    </citation>
    <scope>NUCLEOTIDE SEQUENCE [LARGE SCALE GENOMIC DNA]</scope>
    <source>
        <strain evidence="6 7">JCM 9933</strain>
    </source>
</reference>
<comment type="subcellular location">
    <subcellularLocation>
        <location evidence="1">Membrane</location>
        <topology evidence="1">Multi-pass membrane protein</topology>
    </subcellularLocation>
</comment>
<name>A0ABN1FHL8_9PROT</name>
<keyword evidence="3 5" id="KW-1133">Transmembrane helix</keyword>
<feature type="transmembrane region" description="Helical" evidence="5">
    <location>
        <begin position="114"/>
        <end position="136"/>
    </location>
</feature>
<keyword evidence="7" id="KW-1185">Reference proteome</keyword>
<feature type="transmembrane region" description="Helical" evidence="5">
    <location>
        <begin position="63"/>
        <end position="85"/>
    </location>
</feature>
<evidence type="ECO:0000256" key="4">
    <source>
        <dbReference type="ARBA" id="ARBA00023136"/>
    </source>
</evidence>
<keyword evidence="4 5" id="KW-0472">Membrane</keyword>
<keyword evidence="2 5" id="KW-0812">Transmembrane</keyword>
<evidence type="ECO:0000256" key="1">
    <source>
        <dbReference type="ARBA" id="ARBA00004141"/>
    </source>
</evidence>
<protein>
    <submittedName>
        <fullName evidence="6">EI24 domain-containing protein</fullName>
    </submittedName>
</protein>
<dbReference type="InterPro" id="IPR059112">
    <property type="entry name" value="CysZ/EI24"/>
</dbReference>
<dbReference type="Proteomes" id="UP001501588">
    <property type="component" value="Unassembled WGS sequence"/>
</dbReference>